<evidence type="ECO:0000259" key="2">
    <source>
        <dbReference type="Pfam" id="PF24800"/>
    </source>
</evidence>
<evidence type="ECO:0000313" key="4">
    <source>
        <dbReference type="Proteomes" id="UP000070700"/>
    </source>
</evidence>
<name>A0A194X795_MOLSC</name>
<feature type="transmembrane region" description="Helical" evidence="1">
    <location>
        <begin position="149"/>
        <end position="170"/>
    </location>
</feature>
<dbReference type="PANTHER" id="PTHR42109">
    <property type="entry name" value="UNPLACED GENOMIC SCAFFOLD UM_SCAF_CONTIG_1.265, WHOLE GENOME SHOTGUN SEQUENCE"/>
    <property type="match status" value="1"/>
</dbReference>
<dbReference type="GeneID" id="28819135"/>
<keyword evidence="4" id="KW-1185">Reference proteome</keyword>
<dbReference type="KEGG" id="psco:LY89DRAFT_587114"/>
<proteinExistence type="predicted"/>
<feature type="transmembrane region" description="Helical" evidence="1">
    <location>
        <begin position="12"/>
        <end position="32"/>
    </location>
</feature>
<keyword evidence="1" id="KW-0812">Transmembrane</keyword>
<dbReference type="RefSeq" id="XP_018070393.1">
    <property type="nucleotide sequence ID" value="XM_018209409.1"/>
</dbReference>
<evidence type="ECO:0000313" key="3">
    <source>
        <dbReference type="EMBL" id="KUJ16038.1"/>
    </source>
</evidence>
<dbReference type="Pfam" id="PF24800">
    <property type="entry name" value="DUF7702"/>
    <property type="match status" value="1"/>
</dbReference>
<feature type="transmembrane region" description="Helical" evidence="1">
    <location>
        <begin position="182"/>
        <end position="199"/>
    </location>
</feature>
<protein>
    <recommendedName>
        <fullName evidence="2">DUF7702 domain-containing protein</fullName>
    </recommendedName>
</protein>
<evidence type="ECO:0000256" key="1">
    <source>
        <dbReference type="SAM" id="Phobius"/>
    </source>
</evidence>
<keyword evidence="1" id="KW-1133">Transmembrane helix</keyword>
<organism evidence="3 4">
    <name type="scientific">Mollisia scopiformis</name>
    <name type="common">Conifer needle endophyte fungus</name>
    <name type="synonym">Phialocephala scopiformis</name>
    <dbReference type="NCBI Taxonomy" id="149040"/>
    <lineage>
        <taxon>Eukaryota</taxon>
        <taxon>Fungi</taxon>
        <taxon>Dikarya</taxon>
        <taxon>Ascomycota</taxon>
        <taxon>Pezizomycotina</taxon>
        <taxon>Leotiomycetes</taxon>
        <taxon>Helotiales</taxon>
        <taxon>Mollisiaceae</taxon>
        <taxon>Mollisia</taxon>
    </lineage>
</organism>
<sequence length="313" mass="34408">MRITYREAIAIAQVIFFVPALVGGIFLAIRLGFSKSSGWVLLITFSLLRLIGAVREIIGTQHPSKSVITGAIVCISIGISPLTLICLGLLARVYVAPSLMHGLILPRLIFQLISTVSLAALILGIYGGIQLADQTGATNYTHLNSYSKAAVIIFTVIFVVVCLMFLVLATKVSHVPDGEKRLLVAVTLSLPFLVIRYTYALLADFAQDTRFNSFFGNATYYLCMAVLTEFVVIFICEIAGFTLRVIPKEERNLEAVEMIRGHVPVDSNDLSRSDALLEDGGQRTRKPQRKFKGPLSWLFFQAKDAIAAHRDAK</sequence>
<dbReference type="PANTHER" id="PTHR42109:SF2">
    <property type="entry name" value="INTEGRAL MEMBRANE PROTEIN"/>
    <property type="match status" value="1"/>
</dbReference>
<reference evidence="3 4" key="1">
    <citation type="submission" date="2015-10" db="EMBL/GenBank/DDBJ databases">
        <title>Full genome of DAOMC 229536 Phialocephala scopiformis, a fungal endophyte of spruce producing the potent anti-insectan compound rugulosin.</title>
        <authorList>
            <consortium name="DOE Joint Genome Institute"/>
            <person name="Walker A.K."/>
            <person name="Frasz S.L."/>
            <person name="Seifert K.A."/>
            <person name="Miller J.D."/>
            <person name="Mondo S.J."/>
            <person name="Labutti K."/>
            <person name="Lipzen A."/>
            <person name="Dockter R."/>
            <person name="Kennedy M."/>
            <person name="Grigoriev I.V."/>
            <person name="Spatafora J.W."/>
        </authorList>
    </citation>
    <scope>NUCLEOTIDE SEQUENCE [LARGE SCALE GENOMIC DNA]</scope>
    <source>
        <strain evidence="3 4">CBS 120377</strain>
    </source>
</reference>
<dbReference type="Proteomes" id="UP000070700">
    <property type="component" value="Unassembled WGS sequence"/>
</dbReference>
<dbReference type="InterPro" id="IPR056119">
    <property type="entry name" value="DUF7702"/>
</dbReference>
<feature type="transmembrane region" description="Helical" evidence="1">
    <location>
        <begin position="108"/>
        <end position="129"/>
    </location>
</feature>
<dbReference type="OrthoDB" id="2560628at2759"/>
<keyword evidence="1" id="KW-0472">Membrane</keyword>
<feature type="transmembrane region" description="Helical" evidence="1">
    <location>
        <begin position="70"/>
        <end position="96"/>
    </location>
</feature>
<feature type="domain" description="DUF7702" evidence="2">
    <location>
        <begin position="3"/>
        <end position="245"/>
    </location>
</feature>
<dbReference type="InParanoid" id="A0A194X795"/>
<feature type="transmembrane region" description="Helical" evidence="1">
    <location>
        <begin position="219"/>
        <end position="243"/>
    </location>
</feature>
<dbReference type="AlphaFoldDB" id="A0A194X795"/>
<gene>
    <name evidence="3" type="ORF">LY89DRAFT_587114</name>
</gene>
<accession>A0A194X795</accession>
<dbReference type="EMBL" id="KQ947417">
    <property type="protein sequence ID" value="KUJ16038.1"/>
    <property type="molecule type" value="Genomic_DNA"/>
</dbReference>
<feature type="transmembrane region" description="Helical" evidence="1">
    <location>
        <begin position="39"/>
        <end position="58"/>
    </location>
</feature>